<sequence length="185" mass="20766">MHNHGPNDQLVYQYPRVQFKVLDRHAYLVGIAEGSELLQRLWMGFDSTTLGNEELPVIDSQFSTNQHSFLLSDDPIRYRFATPWLALNQTNFREYTQSRSQSFRLEKLNKTLVGNCLGMCKSLGIRFSGRISADCTDLSSIKTTLKGQGMIGFVGTFLLNVALPDLIGLGKSVSRGFGSIERRSP</sequence>
<keyword evidence="4" id="KW-1185">Reference proteome</keyword>
<dbReference type="Pfam" id="PF17955">
    <property type="entry name" value="Cas6b_N"/>
    <property type="match status" value="1"/>
</dbReference>
<evidence type="ECO:0008006" key="5">
    <source>
        <dbReference type="Google" id="ProtNLM"/>
    </source>
</evidence>
<dbReference type="InterPro" id="IPR041528">
    <property type="entry name" value="Cas6b_N"/>
</dbReference>
<feature type="domain" description="Cas6b N-terminal" evidence="2">
    <location>
        <begin position="1"/>
        <end position="66"/>
    </location>
</feature>
<dbReference type="EMBL" id="SJPN01000004">
    <property type="protein sequence ID" value="TWU02794.1"/>
    <property type="molecule type" value="Genomic_DNA"/>
</dbReference>
<evidence type="ECO:0000313" key="4">
    <source>
        <dbReference type="Proteomes" id="UP000320176"/>
    </source>
</evidence>
<evidence type="ECO:0000259" key="1">
    <source>
        <dbReference type="Pfam" id="PF17262"/>
    </source>
</evidence>
<evidence type="ECO:0000313" key="3">
    <source>
        <dbReference type="EMBL" id="TWU02794.1"/>
    </source>
</evidence>
<proteinExistence type="predicted"/>
<dbReference type="AlphaFoldDB" id="A0A5C6AXD8"/>
<dbReference type="Pfam" id="PF17262">
    <property type="entry name" value="Cas6b_C"/>
    <property type="match status" value="1"/>
</dbReference>
<accession>A0A5C6AXD8</accession>
<reference evidence="3 4" key="1">
    <citation type="submission" date="2019-02" db="EMBL/GenBank/DDBJ databases">
        <title>Deep-cultivation of Planctomycetes and their phenomic and genomic characterization uncovers novel biology.</title>
        <authorList>
            <person name="Wiegand S."/>
            <person name="Jogler M."/>
            <person name="Boedeker C."/>
            <person name="Pinto D."/>
            <person name="Vollmers J."/>
            <person name="Rivas-Marin E."/>
            <person name="Kohn T."/>
            <person name="Peeters S.H."/>
            <person name="Heuer A."/>
            <person name="Rast P."/>
            <person name="Oberbeckmann S."/>
            <person name="Bunk B."/>
            <person name="Jeske O."/>
            <person name="Meyerdierks A."/>
            <person name="Storesund J.E."/>
            <person name="Kallscheuer N."/>
            <person name="Luecker S."/>
            <person name="Lage O.M."/>
            <person name="Pohl T."/>
            <person name="Merkel B.J."/>
            <person name="Hornburger P."/>
            <person name="Mueller R.-W."/>
            <person name="Bruemmer F."/>
            <person name="Labrenz M."/>
            <person name="Spormann A.M."/>
            <person name="Op Den Camp H."/>
            <person name="Overmann J."/>
            <person name="Amann R."/>
            <person name="Jetten M.S.M."/>
            <person name="Mascher T."/>
            <person name="Medema M.H."/>
            <person name="Devos D.P."/>
            <person name="Kaster A.-K."/>
            <person name="Ovreas L."/>
            <person name="Rohde M."/>
            <person name="Galperin M.Y."/>
            <person name="Jogler C."/>
        </authorList>
    </citation>
    <scope>NUCLEOTIDE SEQUENCE [LARGE SCALE GENOMIC DNA]</scope>
    <source>
        <strain evidence="3 4">Pla52n</strain>
    </source>
</reference>
<feature type="domain" description="Cas6b C-terminal" evidence="1">
    <location>
        <begin position="72"/>
        <end position="182"/>
    </location>
</feature>
<evidence type="ECO:0000259" key="2">
    <source>
        <dbReference type="Pfam" id="PF17955"/>
    </source>
</evidence>
<name>A0A5C6AXD8_9BACT</name>
<dbReference type="InterPro" id="IPR020209">
    <property type="entry name" value="Cas6b_C"/>
</dbReference>
<gene>
    <name evidence="3" type="ORF">Pla52n_38530</name>
</gene>
<comment type="caution">
    <text evidence="3">The sequence shown here is derived from an EMBL/GenBank/DDBJ whole genome shotgun (WGS) entry which is preliminary data.</text>
</comment>
<organism evidence="3 4">
    <name type="scientific">Stieleria varia</name>
    <dbReference type="NCBI Taxonomy" id="2528005"/>
    <lineage>
        <taxon>Bacteria</taxon>
        <taxon>Pseudomonadati</taxon>
        <taxon>Planctomycetota</taxon>
        <taxon>Planctomycetia</taxon>
        <taxon>Pirellulales</taxon>
        <taxon>Pirellulaceae</taxon>
        <taxon>Stieleria</taxon>
    </lineage>
</organism>
<dbReference type="Proteomes" id="UP000320176">
    <property type="component" value="Unassembled WGS sequence"/>
</dbReference>
<protein>
    <recommendedName>
        <fullName evidence="5">DNA repair protein</fullName>
    </recommendedName>
</protein>